<dbReference type="SUPFAM" id="SSF101874">
    <property type="entry name" value="YceI-like"/>
    <property type="match status" value="1"/>
</dbReference>
<dbReference type="AlphaFoldDB" id="A0A9D2B6Z8"/>
<sequence length="199" mass="21836">MFMKNTFKKAALATAVGAMSLGVVSQVVADDYVVDTEGQHAFVQFNISHLGFSQLLGNFETFAGSFHYDPENLEASSVEMEVQVNSLNSNHAERDRHILSDDFLAADEHPTATFVSTSFEPSGENEGVLIGDLTLKGETREIEMPVTLIGHGEDPWGNYRAGFEGSTTLVLEDFGIDLSAFPEVMHELELYVTLEGVRQ</sequence>
<feature type="signal peptide" evidence="1">
    <location>
        <begin position="1"/>
        <end position="29"/>
    </location>
</feature>
<evidence type="ECO:0000313" key="3">
    <source>
        <dbReference type="EMBL" id="HIX62786.1"/>
    </source>
</evidence>
<dbReference type="PANTHER" id="PTHR34406">
    <property type="entry name" value="PROTEIN YCEI"/>
    <property type="match status" value="1"/>
</dbReference>
<reference evidence="3" key="1">
    <citation type="journal article" date="2021" name="PeerJ">
        <title>Extensive microbial diversity within the chicken gut microbiome revealed by metagenomics and culture.</title>
        <authorList>
            <person name="Gilroy R."/>
            <person name="Ravi A."/>
            <person name="Getino M."/>
            <person name="Pursley I."/>
            <person name="Horton D.L."/>
            <person name="Alikhan N.F."/>
            <person name="Baker D."/>
            <person name="Gharbi K."/>
            <person name="Hall N."/>
            <person name="Watson M."/>
            <person name="Adriaenssens E.M."/>
            <person name="Foster-Nyarko E."/>
            <person name="Jarju S."/>
            <person name="Secka A."/>
            <person name="Antonio M."/>
            <person name="Oren A."/>
            <person name="Chaudhuri R.R."/>
            <person name="La Ragione R."/>
            <person name="Hildebrand F."/>
            <person name="Pallen M.J."/>
        </authorList>
    </citation>
    <scope>NUCLEOTIDE SEQUENCE</scope>
    <source>
        <strain evidence="3">1193</strain>
    </source>
</reference>
<dbReference type="InterPro" id="IPR007372">
    <property type="entry name" value="Lipid/polyisoprenoid-bd_YceI"/>
</dbReference>
<evidence type="ECO:0000313" key="4">
    <source>
        <dbReference type="Proteomes" id="UP000824248"/>
    </source>
</evidence>
<dbReference type="InterPro" id="IPR036761">
    <property type="entry name" value="TTHA0802/YceI-like_sf"/>
</dbReference>
<accession>A0A9D2B6Z8</accession>
<dbReference type="EMBL" id="DXFC01000329">
    <property type="protein sequence ID" value="HIX62786.1"/>
    <property type="molecule type" value="Genomic_DNA"/>
</dbReference>
<dbReference type="Pfam" id="PF04264">
    <property type="entry name" value="YceI"/>
    <property type="match status" value="1"/>
</dbReference>
<gene>
    <name evidence="3" type="ORF">H9854_11195</name>
</gene>
<reference evidence="3" key="2">
    <citation type="submission" date="2021-04" db="EMBL/GenBank/DDBJ databases">
        <authorList>
            <person name="Gilroy R."/>
        </authorList>
    </citation>
    <scope>NUCLEOTIDE SEQUENCE</scope>
    <source>
        <strain evidence="3">1193</strain>
    </source>
</reference>
<dbReference type="Proteomes" id="UP000824248">
    <property type="component" value="Unassembled WGS sequence"/>
</dbReference>
<dbReference type="NCBIfam" id="NF002994">
    <property type="entry name" value="PRK03757.1"/>
    <property type="match status" value="1"/>
</dbReference>
<name>A0A9D2B6Z8_9GAMM</name>
<dbReference type="Gene3D" id="2.40.128.110">
    <property type="entry name" value="Lipid/polyisoprenoid-binding, YceI-like"/>
    <property type="match status" value="1"/>
</dbReference>
<organism evidence="3 4">
    <name type="scientific">Candidatus Halomonas stercoripullorum</name>
    <dbReference type="NCBI Taxonomy" id="2838617"/>
    <lineage>
        <taxon>Bacteria</taxon>
        <taxon>Pseudomonadati</taxon>
        <taxon>Pseudomonadota</taxon>
        <taxon>Gammaproteobacteria</taxon>
        <taxon>Oceanospirillales</taxon>
        <taxon>Halomonadaceae</taxon>
        <taxon>Halomonas</taxon>
    </lineage>
</organism>
<evidence type="ECO:0000256" key="1">
    <source>
        <dbReference type="SAM" id="SignalP"/>
    </source>
</evidence>
<dbReference type="SMART" id="SM00867">
    <property type="entry name" value="YceI"/>
    <property type="match status" value="1"/>
</dbReference>
<proteinExistence type="predicted"/>
<feature type="domain" description="Lipid/polyisoprenoid-binding YceI-like" evidence="2">
    <location>
        <begin position="31"/>
        <end position="197"/>
    </location>
</feature>
<evidence type="ECO:0000259" key="2">
    <source>
        <dbReference type="SMART" id="SM00867"/>
    </source>
</evidence>
<comment type="caution">
    <text evidence="3">The sequence shown here is derived from an EMBL/GenBank/DDBJ whole genome shotgun (WGS) entry which is preliminary data.</text>
</comment>
<keyword evidence="1" id="KW-0732">Signal</keyword>
<dbReference type="PANTHER" id="PTHR34406:SF1">
    <property type="entry name" value="PROTEIN YCEI"/>
    <property type="match status" value="1"/>
</dbReference>
<protein>
    <submittedName>
        <fullName evidence="3">YceI family protein</fullName>
    </submittedName>
</protein>
<feature type="chain" id="PRO_5038800423" evidence="1">
    <location>
        <begin position="30"/>
        <end position="199"/>
    </location>
</feature>